<proteinExistence type="predicted"/>
<dbReference type="EMBL" id="JACHHP010000002">
    <property type="protein sequence ID" value="MBB5207899.1"/>
    <property type="molecule type" value="Genomic_DNA"/>
</dbReference>
<sequence length="194" mass="21070">MLDTPGYFESRWTSAEFGRALAKGISVLRVGWPDSTPSSRTATASRAELLESEIDASSGRISDAAIERICAQLEAVRSQSHAVRTVNLVSNIRNAVELIGGRFIGVGPCNRVHLQLPGDRQVVVHPAVGVPTSTTLHEASGLLSDDPTAIVFDHVGLHPTWLDHLDWLGKHIKSVRCIKASDAGWEFADWEAKK</sequence>
<name>A0A7W8D4R9_9GAMM</name>
<accession>A0A7W8D4R9</accession>
<reference evidence="1 2" key="1">
    <citation type="submission" date="2020-08" db="EMBL/GenBank/DDBJ databases">
        <title>Genomic Encyclopedia of Type Strains, Phase IV (KMG-IV): sequencing the most valuable type-strain genomes for metagenomic binning, comparative biology and taxonomic classification.</title>
        <authorList>
            <person name="Goeker M."/>
        </authorList>
    </citation>
    <scope>NUCLEOTIDE SEQUENCE [LARGE SCALE GENOMIC DNA]</scope>
    <source>
        <strain evidence="1 2">DSM 24163</strain>
    </source>
</reference>
<comment type="caution">
    <text evidence="1">The sequence shown here is derived from an EMBL/GenBank/DDBJ whole genome shotgun (WGS) entry which is preliminary data.</text>
</comment>
<dbReference type="Proteomes" id="UP000521199">
    <property type="component" value="Unassembled WGS sequence"/>
</dbReference>
<protein>
    <recommendedName>
        <fullName evidence="3">TIR domain-containing protein</fullName>
    </recommendedName>
</protein>
<dbReference type="AlphaFoldDB" id="A0A7W8D4R9"/>
<evidence type="ECO:0000313" key="1">
    <source>
        <dbReference type="EMBL" id="MBB5207899.1"/>
    </source>
</evidence>
<evidence type="ECO:0000313" key="2">
    <source>
        <dbReference type="Proteomes" id="UP000521199"/>
    </source>
</evidence>
<keyword evidence="2" id="KW-1185">Reference proteome</keyword>
<evidence type="ECO:0008006" key="3">
    <source>
        <dbReference type="Google" id="ProtNLM"/>
    </source>
</evidence>
<gene>
    <name evidence="1" type="ORF">HNQ52_001428</name>
</gene>
<organism evidence="1 2">
    <name type="scientific">Chiayiivirga flava</name>
    <dbReference type="NCBI Taxonomy" id="659595"/>
    <lineage>
        <taxon>Bacteria</taxon>
        <taxon>Pseudomonadati</taxon>
        <taxon>Pseudomonadota</taxon>
        <taxon>Gammaproteobacteria</taxon>
        <taxon>Lysobacterales</taxon>
        <taxon>Lysobacteraceae</taxon>
        <taxon>Chiayiivirga</taxon>
    </lineage>
</organism>